<dbReference type="EMBL" id="JBHSFW010000006">
    <property type="protein sequence ID" value="MFC4619142.1"/>
    <property type="molecule type" value="Genomic_DNA"/>
</dbReference>
<accession>A0ABV9GME0</accession>
<dbReference type="Proteomes" id="UP001596022">
    <property type="component" value="Unassembled WGS sequence"/>
</dbReference>
<feature type="transmembrane region" description="Helical" evidence="1">
    <location>
        <begin position="77"/>
        <end position="102"/>
    </location>
</feature>
<reference evidence="3" key="1">
    <citation type="journal article" date="2019" name="Int. J. Syst. Evol. Microbiol.">
        <title>The Global Catalogue of Microorganisms (GCM) 10K type strain sequencing project: providing services to taxonomists for standard genome sequencing and annotation.</title>
        <authorList>
            <consortium name="The Broad Institute Genomics Platform"/>
            <consortium name="The Broad Institute Genome Sequencing Center for Infectious Disease"/>
            <person name="Wu L."/>
            <person name="Ma J."/>
        </authorList>
    </citation>
    <scope>NUCLEOTIDE SEQUENCE [LARGE SCALE GENOMIC DNA]</scope>
    <source>
        <strain evidence="3">CGMCC 1.16306</strain>
    </source>
</reference>
<evidence type="ECO:0000256" key="1">
    <source>
        <dbReference type="SAM" id="Phobius"/>
    </source>
</evidence>
<feature type="transmembrane region" description="Helical" evidence="1">
    <location>
        <begin position="28"/>
        <end position="49"/>
    </location>
</feature>
<dbReference type="InterPro" id="IPR012861">
    <property type="entry name" value="DUF1634"/>
</dbReference>
<gene>
    <name evidence="2" type="ORF">ACFO4N_10490</name>
</gene>
<dbReference type="RefSeq" id="WP_376846245.1">
    <property type="nucleotide sequence ID" value="NZ_JBHSFW010000006.1"/>
</dbReference>
<name>A0ABV9GME0_9BACL</name>
<keyword evidence="1" id="KW-0812">Transmembrane</keyword>
<comment type="caution">
    <text evidence="2">The sequence shown here is derived from an EMBL/GenBank/DDBJ whole genome shotgun (WGS) entry which is preliminary data.</text>
</comment>
<keyword evidence="3" id="KW-1185">Reference proteome</keyword>
<sequence length="131" mass="14496">MNQLKIDQTQQHESRATEESVDHLIGKLLRIGVLTSASIIVGGLSLFLVTGKSGYVASRYPYKLIDIWTGCLALKPYAIILGGLFLLILTPFFRVGAAMILYLIQKDYLYTIITALVFIILIISFFIGKAA</sequence>
<protein>
    <submittedName>
        <fullName evidence="2">DUF1634 domain-containing protein</fullName>
    </submittedName>
</protein>
<evidence type="ECO:0000313" key="2">
    <source>
        <dbReference type="EMBL" id="MFC4619142.1"/>
    </source>
</evidence>
<organism evidence="2 3">
    <name type="scientific">Camelliibacillus cellulosilyticus</name>
    <dbReference type="NCBI Taxonomy" id="2174486"/>
    <lineage>
        <taxon>Bacteria</taxon>
        <taxon>Bacillati</taxon>
        <taxon>Bacillota</taxon>
        <taxon>Bacilli</taxon>
        <taxon>Bacillales</taxon>
        <taxon>Sporolactobacillaceae</taxon>
        <taxon>Camelliibacillus</taxon>
    </lineage>
</organism>
<evidence type="ECO:0000313" key="3">
    <source>
        <dbReference type="Proteomes" id="UP001596022"/>
    </source>
</evidence>
<dbReference type="Pfam" id="PF07843">
    <property type="entry name" value="DUF1634"/>
    <property type="match status" value="1"/>
</dbReference>
<keyword evidence="1" id="KW-0472">Membrane</keyword>
<keyword evidence="1" id="KW-1133">Transmembrane helix</keyword>
<feature type="transmembrane region" description="Helical" evidence="1">
    <location>
        <begin position="108"/>
        <end position="128"/>
    </location>
</feature>
<proteinExistence type="predicted"/>